<gene>
    <name evidence="1" type="ORF">GCM10011322_45250</name>
</gene>
<accession>A0A917VA24</accession>
<comment type="caution">
    <text evidence="1">The sequence shown here is derived from an EMBL/GenBank/DDBJ whole genome shotgun (WGS) entry which is preliminary data.</text>
</comment>
<reference evidence="1 2" key="1">
    <citation type="journal article" date="2014" name="Int. J. Syst. Evol. Microbiol.">
        <title>Complete genome sequence of Corynebacterium casei LMG S-19264T (=DSM 44701T), isolated from a smear-ripened cheese.</title>
        <authorList>
            <consortium name="US DOE Joint Genome Institute (JGI-PGF)"/>
            <person name="Walter F."/>
            <person name="Albersmeier A."/>
            <person name="Kalinowski J."/>
            <person name="Ruckert C."/>
        </authorList>
    </citation>
    <scope>NUCLEOTIDE SEQUENCE [LARGE SCALE GENOMIC DNA]</scope>
    <source>
        <strain evidence="1 2">CGMCC 1.9161</strain>
    </source>
</reference>
<dbReference type="AlphaFoldDB" id="A0A917VA24"/>
<evidence type="ECO:0000313" key="1">
    <source>
        <dbReference type="EMBL" id="GGK53357.1"/>
    </source>
</evidence>
<sequence length="85" mass="8970">MAFPSAVGGETRGSRLVDEFQMGNARAGRQGVLRSDAGPLAREVWRPVAGKGFQRAGELLPLVSTTVPERATREAGAMPALPPQL</sequence>
<proteinExistence type="predicted"/>
<keyword evidence="2" id="KW-1185">Reference proteome</keyword>
<evidence type="ECO:0000313" key="2">
    <source>
        <dbReference type="Proteomes" id="UP000600449"/>
    </source>
</evidence>
<name>A0A917VA24_9HYPH</name>
<organism evidence="1 2">
    <name type="scientific">Salinarimonas ramus</name>
    <dbReference type="NCBI Taxonomy" id="690164"/>
    <lineage>
        <taxon>Bacteria</taxon>
        <taxon>Pseudomonadati</taxon>
        <taxon>Pseudomonadota</taxon>
        <taxon>Alphaproteobacteria</taxon>
        <taxon>Hyphomicrobiales</taxon>
        <taxon>Salinarimonadaceae</taxon>
        <taxon>Salinarimonas</taxon>
    </lineage>
</organism>
<dbReference type="Proteomes" id="UP000600449">
    <property type="component" value="Unassembled WGS sequence"/>
</dbReference>
<protein>
    <submittedName>
        <fullName evidence="1">Uncharacterized protein</fullName>
    </submittedName>
</protein>
<dbReference type="EMBL" id="BMMF01000017">
    <property type="protein sequence ID" value="GGK53357.1"/>
    <property type="molecule type" value="Genomic_DNA"/>
</dbReference>